<dbReference type="EMBL" id="CP042327">
    <property type="protein sequence ID" value="QDZ41604.1"/>
    <property type="molecule type" value="Genomic_DNA"/>
</dbReference>
<dbReference type="InterPro" id="IPR027417">
    <property type="entry name" value="P-loop_NTPase"/>
</dbReference>
<geneLocation type="plasmid" evidence="2">
    <name>peu1</name>
</geneLocation>
<gene>
    <name evidence="1" type="ORF">FRE64_16660</name>
</gene>
<dbReference type="Pfam" id="PF13671">
    <property type="entry name" value="AAA_33"/>
    <property type="match status" value="1"/>
</dbReference>
<dbReference type="Proteomes" id="UP000318453">
    <property type="component" value="Plasmid pEu1"/>
</dbReference>
<dbReference type="AlphaFoldDB" id="A0A5B8NR96"/>
<dbReference type="SUPFAM" id="SSF52540">
    <property type="entry name" value="P-loop containing nucleoside triphosphate hydrolases"/>
    <property type="match status" value="1"/>
</dbReference>
<keyword evidence="1" id="KW-0614">Plasmid</keyword>
<sequence>MSLLCHILIGCPSSGKSSLARAIAQESPHYRIISTDQIRAELFGDQTIQGNWSQVEAKVYEAIDQALKAGFPIIYDATNAKRAWRMGLLEHLRQYRDVDWMGWYLKTPLETCLQWNKKRDRQVPEAVIQRMNHWLKQFPPDDGEGFTALHTLKPDTLDSWLQQINQGINKLPKTKINRENCNRPLTFHTYSRLLDFERLMYLIRLLIQYPGLGNLQTASPEIIEKVLGEEQTFEDEIEEICAFLAKTADPLYADPKAVAQDLQWLESNGLLGGNNLQQPLELGIYQSQDYPTHHYSDIEPFLRLINTIRLILHEPFIREPNSTTLKSFVHRLQFEGLIKHQAEEKQISNLRKDIEKVLKPYEILPHFSMRRGYFMGTAILSFPELVKVFRLLESQAKSLEDPESLEIYQLFQERMQWSQLADTQSYPVRAIHNRNIVNLEKLSPSALALNIKKLEVAIEQGQLLELGRIIGSGRYQSGEDNYFFAYPLQLVFHNIGWYLGLERYDGNHQGLLQFERVDRLLLGRTPSQKRPLSEQWSALKRLRKLYEYSGGIYLGKDVKQQKNYLSREPSQRKMAEVTVELWINDAMFRFISEGTKRFPLKQMKMSKSFNPDLNRKNKTLFSLKTTNDPNFPNRYQVKLPCWCVDDYDFHRWILGFGGQVKVMSPDSLKTIIQEKGTAIAQLYNQE</sequence>
<proteinExistence type="predicted"/>
<dbReference type="OrthoDB" id="484613at2"/>
<keyword evidence="2" id="KW-1185">Reference proteome</keyword>
<dbReference type="RefSeq" id="WP_146297502.1">
    <property type="nucleotide sequence ID" value="NZ_CP042327.1"/>
</dbReference>
<dbReference type="Gene3D" id="3.40.50.300">
    <property type="entry name" value="P-loop containing nucleotide triphosphate hydrolases"/>
    <property type="match status" value="1"/>
</dbReference>
<reference evidence="1 2" key="1">
    <citation type="submission" date="2019-08" db="EMBL/GenBank/DDBJ databases">
        <title>Carotenoids and Carotenoid Binding Proteins in the Halophilic Cyanobacterium Euhalothece sp. ZM00.</title>
        <authorList>
            <person name="Cho S.M."/>
            <person name="Song J.Y."/>
            <person name="Park Y.-I."/>
        </authorList>
    </citation>
    <scope>NUCLEOTIDE SEQUENCE [LARGE SCALE GENOMIC DNA]</scope>
    <source>
        <strain evidence="1 2">Z-M001</strain>
        <plasmid evidence="2">peu1</plasmid>
    </source>
</reference>
<evidence type="ECO:0000313" key="2">
    <source>
        <dbReference type="Proteomes" id="UP000318453"/>
    </source>
</evidence>
<name>A0A5B8NR96_9CHRO</name>
<protein>
    <submittedName>
        <fullName evidence="1">WYL domain-containing protein</fullName>
    </submittedName>
</protein>
<organism evidence="1 2">
    <name type="scientific">Euhalothece natronophila Z-M001</name>
    <dbReference type="NCBI Taxonomy" id="522448"/>
    <lineage>
        <taxon>Bacteria</taxon>
        <taxon>Bacillati</taxon>
        <taxon>Cyanobacteriota</taxon>
        <taxon>Cyanophyceae</taxon>
        <taxon>Oscillatoriophycideae</taxon>
        <taxon>Chroococcales</taxon>
        <taxon>Halothecacae</taxon>
        <taxon>Halothece cluster</taxon>
        <taxon>Euhalothece</taxon>
    </lineage>
</organism>
<accession>A0A5B8NR96</accession>
<dbReference type="KEGG" id="enn:FRE64_16660"/>
<evidence type="ECO:0000313" key="1">
    <source>
        <dbReference type="EMBL" id="QDZ41604.1"/>
    </source>
</evidence>